<feature type="region of interest" description="Disordered" evidence="1">
    <location>
        <begin position="1"/>
        <end position="84"/>
    </location>
</feature>
<reference evidence="2" key="1">
    <citation type="submission" date="2025-08" db="UniProtKB">
        <authorList>
            <consortium name="Ensembl"/>
        </authorList>
    </citation>
    <scope>IDENTIFICATION</scope>
</reference>
<accession>A0A2K5P8P6</accession>
<dbReference type="AlphaFoldDB" id="A0A2K5P8P6"/>
<reference evidence="2" key="2">
    <citation type="submission" date="2025-09" db="UniProtKB">
        <authorList>
            <consortium name="Ensembl"/>
        </authorList>
    </citation>
    <scope>IDENTIFICATION</scope>
</reference>
<keyword evidence="3" id="KW-1185">Reference proteome</keyword>
<organism evidence="2 3">
    <name type="scientific">Cercocebus atys</name>
    <name type="common">Sooty mangabey</name>
    <name type="synonym">Cercocebus torquatus atys</name>
    <dbReference type="NCBI Taxonomy" id="9531"/>
    <lineage>
        <taxon>Eukaryota</taxon>
        <taxon>Metazoa</taxon>
        <taxon>Chordata</taxon>
        <taxon>Craniata</taxon>
        <taxon>Vertebrata</taxon>
        <taxon>Euteleostomi</taxon>
        <taxon>Mammalia</taxon>
        <taxon>Eutheria</taxon>
        <taxon>Euarchontoglires</taxon>
        <taxon>Primates</taxon>
        <taxon>Haplorrhini</taxon>
        <taxon>Catarrhini</taxon>
        <taxon>Cercopithecidae</taxon>
        <taxon>Cercopithecinae</taxon>
        <taxon>Cercocebus</taxon>
    </lineage>
</organism>
<proteinExistence type="predicted"/>
<evidence type="ECO:0000313" key="2">
    <source>
        <dbReference type="Ensembl" id="ENSCATP00000046027.1"/>
    </source>
</evidence>
<dbReference type="Ensembl" id="ENSCATT00000070478.1">
    <property type="protein sequence ID" value="ENSCATP00000046027.1"/>
    <property type="gene ID" value="ENSCATG00000045360.1"/>
</dbReference>
<name>A0A2K5P8P6_CERAT</name>
<feature type="compositionally biased region" description="Pro residues" evidence="1">
    <location>
        <begin position="57"/>
        <end position="71"/>
    </location>
</feature>
<dbReference type="GeneTree" id="ENSGT00910000147587"/>
<evidence type="ECO:0000256" key="1">
    <source>
        <dbReference type="SAM" id="MobiDB-lite"/>
    </source>
</evidence>
<dbReference type="Proteomes" id="UP000233060">
    <property type="component" value="Unassembled WGS sequence"/>
</dbReference>
<sequence length="84" mass="8608">MGASGAPQLSWAGLQPGSGLNTLHCHWAPPLLPGAQGRVTSSGCAPLDPHIQGPEEASPPHPPASPQPKPGPRYTARPRPAPRS</sequence>
<dbReference type="Bgee" id="ENSCATG00000045360">
    <property type="expression patterns" value="Expressed in heart and 1 other cell type or tissue"/>
</dbReference>
<protein>
    <submittedName>
        <fullName evidence="2">Uncharacterized protein</fullName>
    </submittedName>
</protein>
<evidence type="ECO:0000313" key="3">
    <source>
        <dbReference type="Proteomes" id="UP000233060"/>
    </source>
</evidence>